<dbReference type="AlphaFoldDB" id="A0A2N5VJ84"/>
<reference evidence="2 3" key="1">
    <citation type="submission" date="2017-11" db="EMBL/GenBank/DDBJ databases">
        <title>De novo assembly and phasing of dikaryotic genomes from two isolates of Puccinia coronata f. sp. avenae, the causal agent of oat crown rust.</title>
        <authorList>
            <person name="Miller M.E."/>
            <person name="Zhang Y."/>
            <person name="Omidvar V."/>
            <person name="Sperschneider J."/>
            <person name="Schwessinger B."/>
            <person name="Raley C."/>
            <person name="Palmer J.M."/>
            <person name="Garnica D."/>
            <person name="Upadhyaya N."/>
            <person name="Rathjen J."/>
            <person name="Taylor J.M."/>
            <person name="Park R.F."/>
            <person name="Dodds P.N."/>
            <person name="Hirsch C.D."/>
            <person name="Kianian S.F."/>
            <person name="Figueroa M."/>
        </authorList>
    </citation>
    <scope>NUCLEOTIDE SEQUENCE [LARGE SCALE GENOMIC DNA]</scope>
    <source>
        <strain evidence="2">12NC29</strain>
    </source>
</reference>
<evidence type="ECO:0000313" key="3">
    <source>
        <dbReference type="Proteomes" id="UP000235388"/>
    </source>
</evidence>
<feature type="compositionally biased region" description="Polar residues" evidence="1">
    <location>
        <begin position="98"/>
        <end position="118"/>
    </location>
</feature>
<organism evidence="2 3">
    <name type="scientific">Puccinia coronata f. sp. avenae</name>
    <dbReference type="NCBI Taxonomy" id="200324"/>
    <lineage>
        <taxon>Eukaryota</taxon>
        <taxon>Fungi</taxon>
        <taxon>Dikarya</taxon>
        <taxon>Basidiomycota</taxon>
        <taxon>Pucciniomycotina</taxon>
        <taxon>Pucciniomycetes</taxon>
        <taxon>Pucciniales</taxon>
        <taxon>Pucciniaceae</taxon>
        <taxon>Puccinia</taxon>
    </lineage>
</organism>
<evidence type="ECO:0000313" key="2">
    <source>
        <dbReference type="EMBL" id="PLW50045.1"/>
    </source>
</evidence>
<accession>A0A2N5VJ84</accession>
<evidence type="ECO:0000256" key="1">
    <source>
        <dbReference type="SAM" id="MobiDB-lite"/>
    </source>
</evidence>
<name>A0A2N5VJ84_9BASI</name>
<feature type="region of interest" description="Disordered" evidence="1">
    <location>
        <begin position="91"/>
        <end position="118"/>
    </location>
</feature>
<keyword evidence="3" id="KW-1185">Reference proteome</keyword>
<feature type="region of interest" description="Disordered" evidence="1">
    <location>
        <begin position="173"/>
        <end position="192"/>
    </location>
</feature>
<dbReference type="Proteomes" id="UP000235388">
    <property type="component" value="Unassembled WGS sequence"/>
</dbReference>
<gene>
    <name evidence="2" type="ORF">PCANC_08181</name>
</gene>
<proteinExistence type="predicted"/>
<comment type="caution">
    <text evidence="2">The sequence shown here is derived from an EMBL/GenBank/DDBJ whole genome shotgun (WGS) entry which is preliminary data.</text>
</comment>
<protein>
    <submittedName>
        <fullName evidence="2">Uncharacterized protein</fullName>
    </submittedName>
</protein>
<dbReference type="EMBL" id="PGCJ01000092">
    <property type="protein sequence ID" value="PLW50045.1"/>
    <property type="molecule type" value="Genomic_DNA"/>
</dbReference>
<sequence length="192" mass="21147">MSEVQTSHSILPGADVPTAVVSTSSQGLGRLHSSYDPTYVPDGLSTHFTAHHPSVFSNYQPDFGFNGYFEEPSGSDQFLEEYLRMLEGTSEVPRDAQKNNPNAISTSQSADHQETQTAQDVGAWHIHDLSGISDHTLFTMTKVPPMFNSPSSFPRDLQMSAISSGVLRRLTKIHTSSKNKPPAHFQDTRENV</sequence>